<dbReference type="Proteomes" id="UP000189735">
    <property type="component" value="Unassembled WGS sequence"/>
</dbReference>
<name>A0A1T4YMU7_9MICO</name>
<dbReference type="RefSeq" id="WP_078715531.1">
    <property type="nucleotide sequence ID" value="NZ_FUYG01000014.1"/>
</dbReference>
<keyword evidence="1" id="KW-0472">Membrane</keyword>
<evidence type="ECO:0000313" key="2">
    <source>
        <dbReference type="EMBL" id="SKB03003.1"/>
    </source>
</evidence>
<keyword evidence="1" id="KW-1133">Transmembrane helix</keyword>
<feature type="transmembrane region" description="Helical" evidence="1">
    <location>
        <begin position="6"/>
        <end position="24"/>
    </location>
</feature>
<keyword evidence="1" id="KW-0812">Transmembrane</keyword>
<dbReference type="EMBL" id="FUYG01000014">
    <property type="protein sequence ID" value="SKB03003.1"/>
    <property type="molecule type" value="Genomic_DNA"/>
</dbReference>
<protein>
    <submittedName>
        <fullName evidence="2">Uncharacterized protein</fullName>
    </submittedName>
</protein>
<gene>
    <name evidence="2" type="ORF">SAMN06295879_3632</name>
</gene>
<evidence type="ECO:0000313" key="3">
    <source>
        <dbReference type="Proteomes" id="UP000189735"/>
    </source>
</evidence>
<accession>A0A1T4YMU7</accession>
<feature type="transmembrane region" description="Helical" evidence="1">
    <location>
        <begin position="123"/>
        <end position="143"/>
    </location>
</feature>
<proteinExistence type="predicted"/>
<reference evidence="3" key="1">
    <citation type="submission" date="2017-02" db="EMBL/GenBank/DDBJ databases">
        <authorList>
            <person name="Varghese N."/>
            <person name="Submissions S."/>
        </authorList>
    </citation>
    <scope>NUCLEOTIDE SEQUENCE [LARGE SCALE GENOMIC DNA]</scope>
    <source>
        <strain evidence="3">VKM Ac-2052</strain>
    </source>
</reference>
<organism evidence="2 3">
    <name type="scientific">Agreia bicolorata</name>
    <dbReference type="NCBI Taxonomy" id="110935"/>
    <lineage>
        <taxon>Bacteria</taxon>
        <taxon>Bacillati</taxon>
        <taxon>Actinomycetota</taxon>
        <taxon>Actinomycetes</taxon>
        <taxon>Micrococcales</taxon>
        <taxon>Microbacteriaceae</taxon>
        <taxon>Agreia</taxon>
    </lineage>
</organism>
<feature type="transmembrane region" description="Helical" evidence="1">
    <location>
        <begin position="99"/>
        <end position="117"/>
    </location>
</feature>
<evidence type="ECO:0000256" key="1">
    <source>
        <dbReference type="SAM" id="Phobius"/>
    </source>
</evidence>
<sequence length="297" mass="31572">MTTDWLGGGLIIAVAAGLWLIYFMPTWSRRREFFATERNAVRLQQTLRILAETSEVPDEIRVATTARSVAEQQRYLRQVSQDATPVAVLIAARIKRSRAVTTAIFLLSASIAVLAGFQITLAGAWVVVAIGASVSSLCVVMLGKLARAGRSLRLPAPRLTVHDQTLVDHGGSFLDAEPAPVAEPVAPSEWTPIPLPKPLYAARVSAPGLATALPSVAREVSLEIEADLRRAASDAENALRAAASAGPAVAPIELPLAPIAEPVTPRPPSRFASMGIVDTTDGSRLDLDEVLARRRAG</sequence>
<dbReference type="AlphaFoldDB" id="A0A1T4YMU7"/>